<protein>
    <submittedName>
        <fullName evidence="2">Uncharacterized protein</fullName>
    </submittedName>
</protein>
<evidence type="ECO:0000313" key="1">
    <source>
        <dbReference type="Proteomes" id="UP000887565"/>
    </source>
</evidence>
<sequence>MIDAAILYSPGRKKGGLVICMSIFSSQGTFGRNVCFKLHLKKWDLINDFVATPRVLMELGLGSGSEKNS</sequence>
<dbReference type="WBParaSite" id="nRc.2.0.1.t42640-RA">
    <property type="protein sequence ID" value="nRc.2.0.1.t42640-RA"/>
    <property type="gene ID" value="nRc.2.0.1.g42640"/>
</dbReference>
<name>A0A915KV21_ROMCU</name>
<dbReference type="Proteomes" id="UP000887565">
    <property type="component" value="Unplaced"/>
</dbReference>
<proteinExistence type="predicted"/>
<reference evidence="2" key="1">
    <citation type="submission" date="2022-11" db="UniProtKB">
        <authorList>
            <consortium name="WormBaseParasite"/>
        </authorList>
    </citation>
    <scope>IDENTIFICATION</scope>
</reference>
<keyword evidence="1" id="KW-1185">Reference proteome</keyword>
<evidence type="ECO:0000313" key="2">
    <source>
        <dbReference type="WBParaSite" id="nRc.2.0.1.t42640-RA"/>
    </source>
</evidence>
<accession>A0A915KV21</accession>
<organism evidence="1 2">
    <name type="scientific">Romanomermis culicivorax</name>
    <name type="common">Nematode worm</name>
    <dbReference type="NCBI Taxonomy" id="13658"/>
    <lineage>
        <taxon>Eukaryota</taxon>
        <taxon>Metazoa</taxon>
        <taxon>Ecdysozoa</taxon>
        <taxon>Nematoda</taxon>
        <taxon>Enoplea</taxon>
        <taxon>Dorylaimia</taxon>
        <taxon>Mermithida</taxon>
        <taxon>Mermithoidea</taxon>
        <taxon>Mermithidae</taxon>
        <taxon>Romanomermis</taxon>
    </lineage>
</organism>
<dbReference type="AlphaFoldDB" id="A0A915KV21"/>